<comment type="caution">
    <text evidence="2">The sequence shown here is derived from an EMBL/GenBank/DDBJ whole genome shotgun (WGS) entry which is preliminary data.</text>
</comment>
<reference evidence="2" key="1">
    <citation type="submission" date="2021-03" db="EMBL/GenBank/DDBJ databases">
        <title>Revisited historic fungal species revealed as producer of novel bioactive compounds through whole genome sequencing and comparative genomics.</title>
        <authorList>
            <person name="Vignolle G.A."/>
            <person name="Hochenegger N."/>
            <person name="Mach R.L."/>
            <person name="Mach-Aigner A.R."/>
            <person name="Javad Rahimi M."/>
            <person name="Salim K.A."/>
            <person name="Chan C.M."/>
            <person name="Lim L.B.L."/>
            <person name="Cai F."/>
            <person name="Druzhinina I.S."/>
            <person name="U'Ren J.M."/>
            <person name="Derntl C."/>
        </authorList>
    </citation>
    <scope>NUCLEOTIDE SEQUENCE</scope>
    <source>
        <strain evidence="2">TUCIM 5799</strain>
    </source>
</reference>
<name>A0A9Q0AMG0_9PEZI</name>
<dbReference type="AlphaFoldDB" id="A0A9Q0AMG0"/>
<keyword evidence="1" id="KW-0732">Signal</keyword>
<gene>
    <name evidence="2" type="ORF">JX265_005663</name>
</gene>
<accession>A0A9Q0AMG0</accession>
<dbReference type="Proteomes" id="UP000829685">
    <property type="component" value="Unassembled WGS sequence"/>
</dbReference>
<keyword evidence="3" id="KW-1185">Reference proteome</keyword>
<evidence type="ECO:0000313" key="2">
    <source>
        <dbReference type="EMBL" id="KAI1871677.1"/>
    </source>
</evidence>
<protein>
    <submittedName>
        <fullName evidence="2">Uncharacterized protein</fullName>
    </submittedName>
</protein>
<feature type="chain" id="PRO_5040485390" evidence="1">
    <location>
        <begin position="18"/>
        <end position="398"/>
    </location>
</feature>
<sequence>MHWSTLFIAALAAPVLSHSHGHNHKHRRRACSGAKPTVATYAAAAVETVQTAPVVEAVHSASPATEAVQSSAPVVEYVQTTPVVETVQSASPVVEDVKAAPVVEAVQKAEEVTQVTGTIIPAVSETTQSAAPAVQTPGRATWLWQSNLIQDSAQVDDFLSFADSNDIMTVYALIDRGMGNEVFYDFVARCNASGIVVEALMGNSQWILGQGEPTFQSQLDWLEQYQGSADASSKFAGIHIDVEPWGLDGWTSNKETYVASFQSIITQLKSLGSSLGLPVAADLPYWADKIICPDTGKGLDVWALENLDTATFMTYRNTAEELLEVATAVLEAGNAAGKPVWLAVETVAAAEAYLISYVGKSSANLFTDLTTIKTTAAKYTSFAGIAIHDYDGVKALSS</sequence>
<proteinExistence type="predicted"/>
<feature type="signal peptide" evidence="1">
    <location>
        <begin position="1"/>
        <end position="17"/>
    </location>
</feature>
<organism evidence="2 3">
    <name type="scientific">Neoarthrinium moseri</name>
    <dbReference type="NCBI Taxonomy" id="1658444"/>
    <lineage>
        <taxon>Eukaryota</taxon>
        <taxon>Fungi</taxon>
        <taxon>Dikarya</taxon>
        <taxon>Ascomycota</taxon>
        <taxon>Pezizomycotina</taxon>
        <taxon>Sordariomycetes</taxon>
        <taxon>Xylariomycetidae</taxon>
        <taxon>Amphisphaeriales</taxon>
        <taxon>Apiosporaceae</taxon>
        <taxon>Neoarthrinium</taxon>
    </lineage>
</organism>
<evidence type="ECO:0000256" key="1">
    <source>
        <dbReference type="SAM" id="SignalP"/>
    </source>
</evidence>
<evidence type="ECO:0000313" key="3">
    <source>
        <dbReference type="Proteomes" id="UP000829685"/>
    </source>
</evidence>
<dbReference type="Gene3D" id="3.20.20.80">
    <property type="entry name" value="Glycosidases"/>
    <property type="match status" value="1"/>
</dbReference>
<dbReference type="EMBL" id="JAFIMR010000012">
    <property type="protein sequence ID" value="KAI1871677.1"/>
    <property type="molecule type" value="Genomic_DNA"/>
</dbReference>